<name>A0A6S4T275_AERCA</name>
<dbReference type="EMBL" id="AP021927">
    <property type="protein sequence ID" value="BBQ28874.1"/>
    <property type="molecule type" value="Genomic_DNA"/>
</dbReference>
<dbReference type="GO" id="GO:0042597">
    <property type="term" value="C:periplasmic space"/>
    <property type="evidence" value="ECO:0007669"/>
    <property type="project" value="InterPro"/>
</dbReference>
<accession>A0A6S4T275</accession>
<evidence type="ECO:0008006" key="4">
    <source>
        <dbReference type="Google" id="ProtNLM"/>
    </source>
</evidence>
<dbReference type="Proteomes" id="UP000515756">
    <property type="component" value="Chromosome"/>
</dbReference>
<dbReference type="RefSeq" id="WP_042864480.1">
    <property type="nucleotide sequence ID" value="NZ_AP021927.1"/>
</dbReference>
<dbReference type="AlphaFoldDB" id="A0A6S4T275"/>
<sequence>MKHPFNVAMTALAMCIATHAFATEGTAELQSETTLAQELNLSSAQVEQIKGLREQATRELGSIKLDAIGQDVIVNMIKSGKWDEAAAKKQLQTISDVQAEARYHRAHYLFEVSRVLTPEQKAKLHEMLSGGEAMY</sequence>
<reference evidence="2 3" key="1">
    <citation type="submission" date="2019-12" db="EMBL/GenBank/DDBJ databases">
        <title>complete genome sequences of Aeromonas caviae str. WP2-W18-ESBL-01 isolated from wastewater treatment plant effluent.</title>
        <authorList>
            <person name="Sekizuka T."/>
            <person name="Itokawa K."/>
            <person name="Yatsu K."/>
            <person name="Inamine Y."/>
            <person name="Kuroda M."/>
        </authorList>
    </citation>
    <scope>NUCLEOTIDE SEQUENCE [LARGE SCALE GENOMIC DNA]</scope>
    <source>
        <strain evidence="2 3">WP2-W18-ESBL-01</strain>
    </source>
</reference>
<dbReference type="InterPro" id="IPR012899">
    <property type="entry name" value="LTXXQ"/>
</dbReference>
<feature type="signal peptide" evidence="1">
    <location>
        <begin position="1"/>
        <end position="22"/>
    </location>
</feature>
<keyword evidence="1" id="KW-0732">Signal</keyword>
<protein>
    <recommendedName>
        <fullName evidence="4">Spy/CpxP family protein refolding chaperone</fullName>
    </recommendedName>
</protein>
<evidence type="ECO:0000313" key="3">
    <source>
        <dbReference type="Proteomes" id="UP000515756"/>
    </source>
</evidence>
<evidence type="ECO:0000256" key="1">
    <source>
        <dbReference type="SAM" id="SignalP"/>
    </source>
</evidence>
<proteinExistence type="predicted"/>
<dbReference type="Pfam" id="PF07813">
    <property type="entry name" value="LTXXQ"/>
    <property type="match status" value="1"/>
</dbReference>
<dbReference type="CDD" id="cd09916">
    <property type="entry name" value="CpxP_like"/>
    <property type="match status" value="1"/>
</dbReference>
<gene>
    <name evidence="2" type="ORF">WP2W18E01_04560</name>
</gene>
<feature type="chain" id="PRO_5028160825" description="Spy/CpxP family protein refolding chaperone" evidence="1">
    <location>
        <begin position="23"/>
        <end position="135"/>
    </location>
</feature>
<dbReference type="Gene3D" id="1.20.120.1490">
    <property type="match status" value="1"/>
</dbReference>
<organism evidence="2 3">
    <name type="scientific">Aeromonas caviae</name>
    <name type="common">Aeromonas punctata</name>
    <dbReference type="NCBI Taxonomy" id="648"/>
    <lineage>
        <taxon>Bacteria</taxon>
        <taxon>Pseudomonadati</taxon>
        <taxon>Pseudomonadota</taxon>
        <taxon>Gammaproteobacteria</taxon>
        <taxon>Aeromonadales</taxon>
        <taxon>Aeromonadaceae</taxon>
        <taxon>Aeromonas</taxon>
    </lineage>
</organism>
<evidence type="ECO:0000313" key="2">
    <source>
        <dbReference type="EMBL" id="BBQ28874.1"/>
    </source>
</evidence>